<protein>
    <recommendedName>
        <fullName evidence="5">Transmembrane protein</fullName>
    </recommendedName>
</protein>
<dbReference type="RefSeq" id="WP_090605917.1">
    <property type="nucleotide sequence ID" value="NZ_CTEE01000001.1"/>
</dbReference>
<dbReference type="Proteomes" id="UP000199251">
    <property type="component" value="Unassembled WGS sequence"/>
</dbReference>
<sequence>MIRSLPRRLGALAGVIAMLLLVAPPATADPPSVGGALIEAPTIPLPNLGAQSTIEFYPHRELSITGLTFAVPEGLTPASLNATLEIPVNLRFGNLTVTQDDRTISRLELPTKDQTPMVIPLAGTKVTGNSVSLTLTATVLPLENYCWDPLTPIRLVNGSITFTGGEVAPKTIADFLPPVIRKLTIVVPPKPTQQETDAAVQLAAALEDRYGGQNPQVAVEALYDRSSTAVDPSLPLERQIIIREGPEKGLALQGTTGVPSLVISGTGDDLTNQTRLLTDPSVKFADGVTAVAGPLPNKQKLAADTTTLEQLNQTGLSAEDLWPDVSISLEQTRWGHSLDHIRVHVLGSHTPLPNNFGGEVLASVAGQTVNRWPAEANGTIDHWVDIPDKLLSRATSLSIKVHTTGDAGHCGEYLPITLKIDPKTEVQTGRADPPMPKGFPSIPQSLMTPRIQVGITDDAFNDTVRAVQIVVGLQQMSAVPLTTKVTSLKQAIDSHDPAVLISAGAWPVQTIPLPFNAENGNITIEGLDSGGESVSLTLDPSIHFGSLQTTYDGHRSILIATSNAAPQQLDELLRWLAAEPGRWFGLDGREVIDVPGKEPITIANPPSDIAVPQPKHEDDYTWLWWIGGAWLLAVAIGGGVLVYRARRNSV</sequence>
<gene>
    <name evidence="3" type="ORF">BN1232_04771</name>
</gene>
<keyword evidence="2" id="KW-0732">Signal</keyword>
<keyword evidence="1" id="KW-0472">Membrane</keyword>
<name>A0A0E4CQ31_MYCLN</name>
<reference evidence="3 4" key="1">
    <citation type="submission" date="2015-03" db="EMBL/GenBank/DDBJ databases">
        <authorList>
            <person name="Urmite Genomes"/>
        </authorList>
    </citation>
    <scope>NUCLEOTIDE SEQUENCE [LARGE SCALE GENOMIC DNA]</scope>
    <source>
        <strain evidence="3 4">CSUR P1491</strain>
    </source>
</reference>
<evidence type="ECO:0000256" key="1">
    <source>
        <dbReference type="SAM" id="Phobius"/>
    </source>
</evidence>
<feature type="chain" id="PRO_5002419554" description="Transmembrane protein" evidence="2">
    <location>
        <begin position="29"/>
        <end position="650"/>
    </location>
</feature>
<feature type="transmembrane region" description="Helical" evidence="1">
    <location>
        <begin position="622"/>
        <end position="643"/>
    </location>
</feature>
<dbReference type="AlphaFoldDB" id="A0A0E4CQ31"/>
<keyword evidence="1" id="KW-1133">Transmembrane helix</keyword>
<dbReference type="EMBL" id="CTEE01000001">
    <property type="protein sequence ID" value="CQD20076.1"/>
    <property type="molecule type" value="Genomic_DNA"/>
</dbReference>
<feature type="signal peptide" evidence="2">
    <location>
        <begin position="1"/>
        <end position="28"/>
    </location>
</feature>
<dbReference type="OrthoDB" id="4588955at2"/>
<evidence type="ECO:0000313" key="3">
    <source>
        <dbReference type="EMBL" id="CQD20076.1"/>
    </source>
</evidence>
<dbReference type="STRING" id="141349.BN1232_04771"/>
<evidence type="ECO:0008006" key="5">
    <source>
        <dbReference type="Google" id="ProtNLM"/>
    </source>
</evidence>
<evidence type="ECO:0000313" key="4">
    <source>
        <dbReference type="Proteomes" id="UP000199251"/>
    </source>
</evidence>
<accession>A0A0E4CQ31</accession>
<evidence type="ECO:0000256" key="2">
    <source>
        <dbReference type="SAM" id="SignalP"/>
    </source>
</evidence>
<organism evidence="3 4">
    <name type="scientific">Mycobacterium lentiflavum</name>
    <dbReference type="NCBI Taxonomy" id="141349"/>
    <lineage>
        <taxon>Bacteria</taxon>
        <taxon>Bacillati</taxon>
        <taxon>Actinomycetota</taxon>
        <taxon>Actinomycetes</taxon>
        <taxon>Mycobacteriales</taxon>
        <taxon>Mycobacteriaceae</taxon>
        <taxon>Mycobacterium</taxon>
        <taxon>Mycobacterium simiae complex</taxon>
    </lineage>
</organism>
<keyword evidence="1" id="KW-0812">Transmembrane</keyword>
<proteinExistence type="predicted"/>